<sequence>MKKASTILSLLLLGASLVSFKASPQCQTECNTINVNDIDLIEIEEELELGFDTDQYLPEGFNPYARMFATNENMGLIEVDEEIELGFNTAAYLPEGFNPYKGMIFAIEDIVVIEEEEEFILDFNTQKYLPNSFNALAK</sequence>
<gene>
    <name evidence="2" type="ORF">ACFQZJ_17075</name>
</gene>
<feature type="signal peptide" evidence="1">
    <location>
        <begin position="1"/>
        <end position="21"/>
    </location>
</feature>
<dbReference type="RefSeq" id="WP_379936095.1">
    <property type="nucleotide sequence ID" value="NZ_JBHTHY010000014.1"/>
</dbReference>
<dbReference type="Proteomes" id="UP001597012">
    <property type="component" value="Unassembled WGS sequence"/>
</dbReference>
<evidence type="ECO:0000313" key="3">
    <source>
        <dbReference type="Proteomes" id="UP001597012"/>
    </source>
</evidence>
<organism evidence="2 3">
    <name type="scientific">Maribacter chungangensis</name>
    <dbReference type="NCBI Taxonomy" id="1069117"/>
    <lineage>
        <taxon>Bacteria</taxon>
        <taxon>Pseudomonadati</taxon>
        <taxon>Bacteroidota</taxon>
        <taxon>Flavobacteriia</taxon>
        <taxon>Flavobacteriales</taxon>
        <taxon>Flavobacteriaceae</taxon>
        <taxon>Maribacter</taxon>
    </lineage>
</organism>
<name>A0ABW3B8E7_9FLAO</name>
<keyword evidence="1" id="KW-0732">Signal</keyword>
<dbReference type="Gene3D" id="3.30.70.3110">
    <property type="match status" value="1"/>
</dbReference>
<reference evidence="3" key="1">
    <citation type="journal article" date="2019" name="Int. J. Syst. Evol. Microbiol.">
        <title>The Global Catalogue of Microorganisms (GCM) 10K type strain sequencing project: providing services to taxonomists for standard genome sequencing and annotation.</title>
        <authorList>
            <consortium name="The Broad Institute Genomics Platform"/>
            <consortium name="The Broad Institute Genome Sequencing Center for Infectious Disease"/>
            <person name="Wu L."/>
            <person name="Ma J."/>
        </authorList>
    </citation>
    <scope>NUCLEOTIDE SEQUENCE [LARGE SCALE GENOMIC DNA]</scope>
    <source>
        <strain evidence="3">CCUG 61948</strain>
    </source>
</reference>
<evidence type="ECO:0000313" key="2">
    <source>
        <dbReference type="EMBL" id="MFD0799191.1"/>
    </source>
</evidence>
<keyword evidence="3" id="KW-1185">Reference proteome</keyword>
<protein>
    <submittedName>
        <fullName evidence="2">Uncharacterized protein</fullName>
    </submittedName>
</protein>
<feature type="chain" id="PRO_5045457797" evidence="1">
    <location>
        <begin position="22"/>
        <end position="138"/>
    </location>
</feature>
<dbReference type="EMBL" id="JBHTHY010000014">
    <property type="protein sequence ID" value="MFD0799191.1"/>
    <property type="molecule type" value="Genomic_DNA"/>
</dbReference>
<accession>A0ABW3B8E7</accession>
<evidence type="ECO:0000256" key="1">
    <source>
        <dbReference type="SAM" id="SignalP"/>
    </source>
</evidence>
<proteinExistence type="predicted"/>
<comment type="caution">
    <text evidence="2">The sequence shown here is derived from an EMBL/GenBank/DDBJ whole genome shotgun (WGS) entry which is preliminary data.</text>
</comment>